<protein>
    <recommendedName>
        <fullName evidence="2">FlgO domain-containing protein</fullName>
    </recommendedName>
</protein>
<dbReference type="AlphaFoldDB" id="A0A8I1G8T7"/>
<evidence type="ECO:0000313" key="6">
    <source>
        <dbReference type="Proteomes" id="UP000655994"/>
    </source>
</evidence>
<keyword evidence="1" id="KW-0732">Signal</keyword>
<dbReference type="EMBL" id="JAEMOS010000044">
    <property type="protein sequence ID" value="MBJ7267744.1"/>
    <property type="molecule type" value="Genomic_DNA"/>
</dbReference>
<name>A0A8I1G8T7_9GAMM</name>
<evidence type="ECO:0000313" key="4">
    <source>
        <dbReference type="EMBL" id="MBJ7315254.1"/>
    </source>
</evidence>
<dbReference type="Proteomes" id="UP000621390">
    <property type="component" value="Unassembled WGS sequence"/>
</dbReference>
<reference evidence="4 6" key="1">
    <citation type="submission" date="2020-09" db="EMBL/GenBank/DDBJ databases">
        <title>Draft Genomes of Bacterial Isolates from North Pond Shallow Sediments.</title>
        <authorList>
            <person name="Kiel Reese B."/>
            <person name="Mullis M."/>
            <person name="Weisend R.E."/>
        </authorList>
    </citation>
    <scope>NUCLEOTIDE SEQUENCE</scope>
    <source>
        <strain evidence="4">KJE-2</strain>
        <strain evidence="3 6">KJE-3</strain>
    </source>
</reference>
<evidence type="ECO:0000259" key="2">
    <source>
        <dbReference type="Pfam" id="PF17680"/>
    </source>
</evidence>
<proteinExistence type="predicted"/>
<feature type="chain" id="PRO_5034048297" description="FlgO domain-containing protein" evidence="1">
    <location>
        <begin position="25"/>
        <end position="189"/>
    </location>
</feature>
<gene>
    <name evidence="3" type="ORF">JHC10_12440</name>
    <name evidence="4" type="ORF">JHC11_04515</name>
</gene>
<dbReference type="EMBL" id="JAEMOP010000002">
    <property type="protein sequence ID" value="MBJ7315254.1"/>
    <property type="molecule type" value="Genomic_DNA"/>
</dbReference>
<keyword evidence="6" id="KW-1185">Reference proteome</keyword>
<evidence type="ECO:0000313" key="5">
    <source>
        <dbReference type="Proteomes" id="UP000621390"/>
    </source>
</evidence>
<feature type="domain" description="FlgO" evidence="2">
    <location>
        <begin position="37"/>
        <end position="171"/>
    </location>
</feature>
<comment type="caution">
    <text evidence="4">The sequence shown here is derived from an EMBL/GenBank/DDBJ whole genome shotgun (WGS) entry which is preliminary data.</text>
</comment>
<accession>A0A8I1G8T7</accession>
<organism evidence="4 5">
    <name type="scientific">Idiomarina abyssalis</name>
    <dbReference type="NCBI Taxonomy" id="86102"/>
    <lineage>
        <taxon>Bacteria</taxon>
        <taxon>Pseudomonadati</taxon>
        <taxon>Pseudomonadota</taxon>
        <taxon>Gammaproteobacteria</taxon>
        <taxon>Alteromonadales</taxon>
        <taxon>Idiomarinaceae</taxon>
        <taxon>Idiomarina</taxon>
    </lineage>
</organism>
<feature type="signal peptide" evidence="1">
    <location>
        <begin position="1"/>
        <end position="24"/>
    </location>
</feature>
<dbReference type="Pfam" id="PF17680">
    <property type="entry name" value="FlgO"/>
    <property type="match status" value="1"/>
</dbReference>
<evidence type="ECO:0000313" key="3">
    <source>
        <dbReference type="EMBL" id="MBJ7267744.1"/>
    </source>
</evidence>
<sequence length="189" mass="21298">MVYRLLASIALGTLFLFFPSSAQAHVSNPHETIADDLAAQLADQLDADIKAYPMSQLGITRLVLAETLEQPEHGDSLYQLSHQLSEGLYAHLEERDILLVEFRAQDYLRISQSGALALSRDAEALNQNPNLDWMLVGTLSRKDSGAMVNLRVIDRRNQQVLASANRYVPKHLYWPNKQSEMVNGRLQRN</sequence>
<dbReference type="Proteomes" id="UP000655994">
    <property type="component" value="Unassembled WGS sequence"/>
</dbReference>
<evidence type="ECO:0000256" key="1">
    <source>
        <dbReference type="SAM" id="SignalP"/>
    </source>
</evidence>
<dbReference type="RefSeq" id="WP_199495000.1">
    <property type="nucleotide sequence ID" value="NZ_CAXBHZ010000010.1"/>
</dbReference>
<dbReference type="InterPro" id="IPR041215">
    <property type="entry name" value="FlgO_dom"/>
</dbReference>